<evidence type="ECO:0000259" key="1">
    <source>
        <dbReference type="Pfam" id="PF00149"/>
    </source>
</evidence>
<reference evidence="2 3" key="1">
    <citation type="journal article" date="2021" name="Sci. Rep.">
        <title>The distribution of antibiotic resistance genes in chicken gut microbiota commensals.</title>
        <authorList>
            <person name="Juricova H."/>
            <person name="Matiasovicova J."/>
            <person name="Kubasova T."/>
            <person name="Cejkova D."/>
            <person name="Rychlik I."/>
        </authorList>
    </citation>
    <scope>NUCLEOTIDE SEQUENCE [LARGE SCALE GENOMIC DNA]</scope>
    <source>
        <strain evidence="2 3">An810</strain>
    </source>
</reference>
<organism evidence="2 3">
    <name type="scientific">Limosilactobacillus alvi</name>
    <dbReference type="NCBI Taxonomy" id="990412"/>
    <lineage>
        <taxon>Bacteria</taxon>
        <taxon>Bacillati</taxon>
        <taxon>Bacillota</taxon>
        <taxon>Bacilli</taxon>
        <taxon>Lactobacillales</taxon>
        <taxon>Lactobacillaceae</taxon>
        <taxon>Limosilactobacillus</taxon>
    </lineage>
</organism>
<protein>
    <submittedName>
        <fullName evidence="2">Metallophosphoesterase family protein</fullName>
    </submittedName>
</protein>
<evidence type="ECO:0000313" key="2">
    <source>
        <dbReference type="EMBL" id="MBM6753594.1"/>
    </source>
</evidence>
<dbReference type="Pfam" id="PF00149">
    <property type="entry name" value="Metallophos"/>
    <property type="match status" value="1"/>
</dbReference>
<comment type="caution">
    <text evidence="2">The sequence shown here is derived from an EMBL/GenBank/DDBJ whole genome shotgun (WGS) entry which is preliminary data.</text>
</comment>
<evidence type="ECO:0000313" key="3">
    <source>
        <dbReference type="Proteomes" id="UP000776629"/>
    </source>
</evidence>
<sequence>MQYVISDTHFLDANMLGIDDFAPRPFETVQAMDQAIIDHWNERIKETDTIYHLGDLAVDITRSDKEVNSAIFTLLQSLNGRLVLIKGNHDRRSLFKYLAAHNYDVSGQPKFEFHDVGKLIKYDHRQFYMTHYPMLLGIAPQIVNLHGHIHHYQLPYKTNLNVGVDAPELAFLPQKPPFGTPLSFKEVETMIAAKTAWLAKQGGQG</sequence>
<dbReference type="Proteomes" id="UP000776629">
    <property type="component" value="Unassembled WGS sequence"/>
</dbReference>
<dbReference type="Gene3D" id="3.60.21.10">
    <property type="match status" value="1"/>
</dbReference>
<proteinExistence type="predicted"/>
<name>A0ABS2EMB7_9LACO</name>
<accession>A0ABS2EMB7</accession>
<keyword evidence="3" id="KW-1185">Reference proteome</keyword>
<dbReference type="RefSeq" id="WP_180870125.1">
    <property type="nucleotide sequence ID" value="NZ_JACJJQ010000007.1"/>
</dbReference>
<feature type="domain" description="Calcineurin-like phosphoesterase" evidence="1">
    <location>
        <begin position="4"/>
        <end position="150"/>
    </location>
</feature>
<dbReference type="InterPro" id="IPR004843">
    <property type="entry name" value="Calcineurin-like_PHP"/>
</dbReference>
<dbReference type="SUPFAM" id="SSF56300">
    <property type="entry name" value="Metallo-dependent phosphatases"/>
    <property type="match status" value="1"/>
</dbReference>
<dbReference type="InterPro" id="IPR029052">
    <property type="entry name" value="Metallo-depent_PP-like"/>
</dbReference>
<gene>
    <name evidence="2" type="ORF">H5993_02275</name>
</gene>
<dbReference type="EMBL" id="JACJJQ010000007">
    <property type="protein sequence ID" value="MBM6753594.1"/>
    <property type="molecule type" value="Genomic_DNA"/>
</dbReference>